<evidence type="ECO:0000313" key="2">
    <source>
        <dbReference type="Proteomes" id="UP000295673"/>
    </source>
</evidence>
<dbReference type="RefSeq" id="WP_132862007.1">
    <property type="nucleotide sequence ID" value="NZ_SMGR01000005.1"/>
</dbReference>
<keyword evidence="2" id="KW-1185">Reference proteome</keyword>
<dbReference type="OrthoDB" id="7876782at2"/>
<proteinExistence type="predicted"/>
<sequence>MISRRTLLVWGLVVPATGIAHEGHSHLQLKISADVVRVRGGVALVELVLFNTGVTAVKLRNVQVPGAEVLNFAVLGVPAGQITETRLKLKFRGAIPDIASLVLDFGSDGEKSVSFRF</sequence>
<dbReference type="AlphaFoldDB" id="A0A4R1N0J8"/>
<accession>A0A4R1N0J8</accession>
<gene>
    <name evidence="1" type="ORF">BXY66_3898</name>
</gene>
<protein>
    <recommendedName>
        <fullName evidence="3">Copper chaperone PCu(A)C</fullName>
    </recommendedName>
</protein>
<evidence type="ECO:0008006" key="3">
    <source>
        <dbReference type="Google" id="ProtNLM"/>
    </source>
</evidence>
<comment type="caution">
    <text evidence="1">The sequence shown here is derived from an EMBL/GenBank/DDBJ whole genome shotgun (WGS) entry which is preliminary data.</text>
</comment>
<dbReference type="EMBL" id="SMGR01000005">
    <property type="protein sequence ID" value="TCK99396.1"/>
    <property type="molecule type" value="Genomic_DNA"/>
</dbReference>
<evidence type="ECO:0000313" key="1">
    <source>
        <dbReference type="EMBL" id="TCK99396.1"/>
    </source>
</evidence>
<reference evidence="1 2" key="1">
    <citation type="submission" date="2019-03" db="EMBL/GenBank/DDBJ databases">
        <title>Genomic Encyclopedia of Archaeal and Bacterial Type Strains, Phase II (KMG-II): from individual species to whole genera.</title>
        <authorList>
            <person name="Goeker M."/>
        </authorList>
    </citation>
    <scope>NUCLEOTIDE SEQUENCE [LARGE SCALE GENOMIC DNA]</scope>
    <source>
        <strain evidence="1 2">DSM 26433</strain>
    </source>
</reference>
<name>A0A4R1N0J8_9RHOB</name>
<dbReference type="Proteomes" id="UP000295673">
    <property type="component" value="Unassembled WGS sequence"/>
</dbReference>
<organism evidence="1 2">
    <name type="scientific">Shimia isoporae</name>
    <dbReference type="NCBI Taxonomy" id="647720"/>
    <lineage>
        <taxon>Bacteria</taxon>
        <taxon>Pseudomonadati</taxon>
        <taxon>Pseudomonadota</taxon>
        <taxon>Alphaproteobacteria</taxon>
        <taxon>Rhodobacterales</taxon>
        <taxon>Roseobacteraceae</taxon>
    </lineage>
</organism>